<name>A0A0R3MPD3_9BRAD</name>
<accession>A0A0R3MPD3</accession>
<evidence type="ECO:0000313" key="1">
    <source>
        <dbReference type="EMBL" id="KRR21690.1"/>
    </source>
</evidence>
<evidence type="ECO:0000313" key="2">
    <source>
        <dbReference type="Proteomes" id="UP000052023"/>
    </source>
</evidence>
<gene>
    <name evidence="1" type="ORF">CQ13_06465</name>
</gene>
<organism evidence="1 2">
    <name type="scientific">Bradyrhizobium retamae</name>
    <dbReference type="NCBI Taxonomy" id="1300035"/>
    <lineage>
        <taxon>Bacteria</taxon>
        <taxon>Pseudomonadati</taxon>
        <taxon>Pseudomonadota</taxon>
        <taxon>Alphaproteobacteria</taxon>
        <taxon>Hyphomicrobiales</taxon>
        <taxon>Nitrobacteraceae</taxon>
        <taxon>Bradyrhizobium</taxon>
    </lineage>
</organism>
<dbReference type="Proteomes" id="UP000052023">
    <property type="component" value="Unassembled WGS sequence"/>
</dbReference>
<dbReference type="EMBL" id="LLYA01000170">
    <property type="protein sequence ID" value="KRR21690.1"/>
    <property type="molecule type" value="Genomic_DNA"/>
</dbReference>
<dbReference type="AlphaFoldDB" id="A0A0R3MPD3"/>
<proteinExistence type="predicted"/>
<reference evidence="1 2" key="1">
    <citation type="submission" date="2014-03" db="EMBL/GenBank/DDBJ databases">
        <title>Bradyrhizobium valentinum sp. nov., isolated from effective nodules of Lupinus mariae-josephae, a lupine endemic of basic-lime soils in Eastern Spain.</title>
        <authorList>
            <person name="Duran D."/>
            <person name="Rey L."/>
            <person name="Navarro A."/>
            <person name="Busquets A."/>
            <person name="Imperial J."/>
            <person name="Ruiz-Argueso T."/>
        </authorList>
    </citation>
    <scope>NUCLEOTIDE SEQUENCE [LARGE SCALE GENOMIC DNA]</scope>
    <source>
        <strain evidence="1 2">Ro19</strain>
    </source>
</reference>
<comment type="caution">
    <text evidence="1">The sequence shown here is derived from an EMBL/GenBank/DDBJ whole genome shotgun (WGS) entry which is preliminary data.</text>
</comment>
<keyword evidence="2" id="KW-1185">Reference proteome</keyword>
<sequence length="95" mass="10539">MSMQINSIADFRAAVRNGPYAWPGGYPLYFVTSDGAALSFEAAKQERRNILESIRDKSNDGWRVVAVAINYEDSSLFCDHTGKRIASAYAEDDAQ</sequence>
<protein>
    <submittedName>
        <fullName evidence="1">Uncharacterized protein</fullName>
    </submittedName>
</protein>